<gene>
    <name evidence="3" type="ORF">SAMN02910451_01881</name>
</gene>
<proteinExistence type="inferred from homology"/>
<dbReference type="SUPFAM" id="SSF52980">
    <property type="entry name" value="Restriction endonuclease-like"/>
    <property type="match status" value="1"/>
</dbReference>
<evidence type="ECO:0000313" key="3">
    <source>
        <dbReference type="EMBL" id="SCY23955.1"/>
    </source>
</evidence>
<dbReference type="GO" id="GO:0003677">
    <property type="term" value="F:DNA binding"/>
    <property type="evidence" value="ECO:0007669"/>
    <property type="project" value="UniProtKB-UniRule"/>
</dbReference>
<keyword evidence="1" id="KW-0540">Nuclease</keyword>
<keyword evidence="1" id="KW-0680">Restriction system</keyword>
<evidence type="ECO:0000259" key="2">
    <source>
        <dbReference type="Pfam" id="PF04556"/>
    </source>
</evidence>
<evidence type="ECO:0000313" key="4">
    <source>
        <dbReference type="Proteomes" id="UP000183047"/>
    </source>
</evidence>
<dbReference type="InterPro" id="IPR011335">
    <property type="entry name" value="Restrct_endonuc-II-like"/>
</dbReference>
<dbReference type="PIRSF" id="PIRSF016080">
    <property type="entry name" value="Restrict_endonuc_II_DpmII"/>
    <property type="match status" value="1"/>
</dbReference>
<comment type="similarity">
    <text evidence="1">Belongs to the DpnII type II restriction endonuclease family.</text>
</comment>
<protein>
    <recommendedName>
        <fullName evidence="1">Type-2 restriction enzyme</fullName>
        <ecNumber evidence="1">3.1.21.4</ecNumber>
    </recommendedName>
</protein>
<comment type="catalytic activity">
    <reaction evidence="1">
        <text>Endonucleolytic cleavage of DNA to give specific double-stranded fragments with terminal 5'-phosphates.</text>
        <dbReference type="EC" id="3.1.21.4"/>
    </reaction>
</comment>
<dbReference type="OrthoDB" id="9771872at2"/>
<dbReference type="GO" id="GO:0009036">
    <property type="term" value="F:type II site-specific deoxyribonuclease activity"/>
    <property type="evidence" value="ECO:0007669"/>
    <property type="project" value="UniProtKB-UniRule"/>
</dbReference>
<dbReference type="AlphaFoldDB" id="A0A1G5EAN7"/>
<accession>A0A1G5EAN7</accession>
<dbReference type="EMBL" id="FMUR01000010">
    <property type="protein sequence ID" value="SCY23955.1"/>
    <property type="molecule type" value="Genomic_DNA"/>
</dbReference>
<keyword evidence="1" id="KW-0378">Hydrolase</keyword>
<dbReference type="InterPro" id="IPR021191">
    <property type="entry name" value="Restrct_endonuc_II_DpnII"/>
</dbReference>
<name>A0A1G5EAN7_9FIRM</name>
<dbReference type="Pfam" id="PF04556">
    <property type="entry name" value="DpnII"/>
    <property type="match status" value="1"/>
</dbReference>
<comment type="function">
    <text evidence="1">A P subtype restriction enzyme that recognizes the double-stranded unmethylated sequence 5'-GATC-3'.</text>
</comment>
<keyword evidence="4" id="KW-1185">Reference proteome</keyword>
<reference evidence="4" key="1">
    <citation type="submission" date="2016-10" db="EMBL/GenBank/DDBJ databases">
        <authorList>
            <person name="Varghese N."/>
            <person name="Submissions S."/>
        </authorList>
    </citation>
    <scope>NUCLEOTIDE SEQUENCE [LARGE SCALE GENOMIC DNA]</scope>
    <source>
        <strain evidence="4">XBD2006</strain>
    </source>
</reference>
<dbReference type="RefSeq" id="WP_074462458.1">
    <property type="nucleotide sequence ID" value="NZ_FMUR01000010.1"/>
</dbReference>
<dbReference type="EC" id="3.1.21.4" evidence="1"/>
<dbReference type="Proteomes" id="UP000183047">
    <property type="component" value="Unassembled WGS sequence"/>
</dbReference>
<organism evidence="3 4">
    <name type="scientific">Butyrivibrio hungatei</name>
    <dbReference type="NCBI Taxonomy" id="185008"/>
    <lineage>
        <taxon>Bacteria</taxon>
        <taxon>Bacillati</taxon>
        <taxon>Bacillota</taxon>
        <taxon>Clostridia</taxon>
        <taxon>Lachnospirales</taxon>
        <taxon>Lachnospiraceae</taxon>
        <taxon>Butyrivibrio</taxon>
    </lineage>
</organism>
<keyword evidence="1" id="KW-0255">Endonuclease</keyword>
<sequence>MRDFEEWLSKMRKSINGYSYYVDFDKVYANVDAIKVELNILNSLIGSKNVDVECKELLRKYPNVMKAIPILLAVRENEIYAQDEEGAFLYDFSNVDFKSCSIEQYITFMKKTGLLDLISNHIIGNLYDYATGVETGLDSNGRKNRGGHQMEDLVEKYIKKTGAEYYKEMYLTDIEKKWGANLSAISAEGTTTKRWDFVVKTAKKIYVIETNFYSGGGSKLNETARSYKMIAEEAKQVQGVEFVWITDGGGWKSARRNLKETFETMEHLYNIADMENAVFDKLFR</sequence>
<feature type="domain" description="Restriction endonuclease type II DpnII-like" evidence="2">
    <location>
        <begin position="3"/>
        <end position="279"/>
    </location>
</feature>
<evidence type="ECO:0000256" key="1">
    <source>
        <dbReference type="PIRNR" id="PIRNR016080"/>
    </source>
</evidence>
<dbReference type="GO" id="GO:0009307">
    <property type="term" value="P:DNA restriction-modification system"/>
    <property type="evidence" value="ECO:0007669"/>
    <property type="project" value="UniProtKB-UniRule"/>
</dbReference>
<dbReference type="InterPro" id="IPR007637">
    <property type="entry name" value="Restrct_endonuc_II_DpnII-like"/>
</dbReference>